<protein>
    <submittedName>
        <fullName evidence="4">Protein IQ-DOMAIN 1</fullName>
    </submittedName>
</protein>
<comment type="similarity">
    <text evidence="2">Belongs to the IQD family.</text>
</comment>
<dbReference type="PROSITE" id="PS50096">
    <property type="entry name" value="IQ"/>
    <property type="match status" value="1"/>
</dbReference>
<dbReference type="InterPro" id="IPR000048">
    <property type="entry name" value="IQ_motif_EF-hand-BS"/>
</dbReference>
<evidence type="ECO:0000313" key="4">
    <source>
        <dbReference type="EMBL" id="KAB2613515.1"/>
    </source>
</evidence>
<feature type="region of interest" description="Disordered" evidence="3">
    <location>
        <begin position="78"/>
        <end position="130"/>
    </location>
</feature>
<comment type="caution">
    <text evidence="4">The sequence shown here is derived from an EMBL/GenBank/DDBJ whole genome shotgun (WGS) entry which is preliminary data.</text>
</comment>
<feature type="compositionally biased region" description="Basic and acidic residues" evidence="3">
    <location>
        <begin position="365"/>
        <end position="385"/>
    </location>
</feature>
<evidence type="ECO:0000256" key="2">
    <source>
        <dbReference type="ARBA" id="ARBA00024341"/>
    </source>
</evidence>
<gene>
    <name evidence="4" type="ORF">D8674_035831</name>
</gene>
<sequence length="399" mass="44526">MGINGGLVRSVFSRHRSFGTYESNVRSNVTERRRWSSVRWYLCGDEYNSVMAENDSASVKSSVATTATQFNSVLAVADEESSSVGSSEATVTQPMPEDLSDKGNIGREATKEDVEVAKAGSSVSKTMSEEHAATIIQSAFRGFRTRCRNGGAKSKDGEQESPSRGSLGTSVEVQTGNSVEVYSIQGENSAAHHRAQQKAQALKLKEDWDDSTVSSNISKIRMQNRLEATRRRQRALAYAFSQQLRICSKKRHTTSDGTEQNMGWSWLERWMATRPTEISSAESHISDQVEPIHSSNQRFVIGKRLFDGAGEEKESCGSNEVGVLFDNFPVTPLERDGFSPTKNRFKTTRSLSRQKSMPSYVCGKEYPKVSKKDCSREADKDEERNRKRTERSKCRNSSF</sequence>
<feature type="region of interest" description="Disordered" evidence="3">
    <location>
        <begin position="147"/>
        <end position="171"/>
    </location>
</feature>
<feature type="compositionally biased region" description="Polar residues" evidence="3">
    <location>
        <begin position="348"/>
        <end position="357"/>
    </location>
</feature>
<keyword evidence="1" id="KW-0112">Calmodulin-binding</keyword>
<feature type="compositionally biased region" description="Polar residues" evidence="3">
    <location>
        <begin position="160"/>
        <end position="171"/>
    </location>
</feature>
<reference evidence="4 5" key="1">
    <citation type="submission" date="2019-09" db="EMBL/GenBank/DDBJ databases">
        <authorList>
            <person name="Ou C."/>
        </authorList>
    </citation>
    <scope>NUCLEOTIDE SEQUENCE [LARGE SCALE GENOMIC DNA]</scope>
    <source>
        <strain evidence="4">S2</strain>
        <tissue evidence="4">Leaf</tissue>
    </source>
</reference>
<name>A0A5N5GDH6_9ROSA</name>
<evidence type="ECO:0000313" key="5">
    <source>
        <dbReference type="Proteomes" id="UP000327157"/>
    </source>
</evidence>
<dbReference type="PANTHER" id="PTHR32295">
    <property type="entry name" value="IQ-DOMAIN 5-RELATED"/>
    <property type="match status" value="1"/>
</dbReference>
<dbReference type="PANTHER" id="PTHR32295:SF15">
    <property type="entry name" value="PROTEIN IQ-DOMAIN 33"/>
    <property type="match status" value="1"/>
</dbReference>
<dbReference type="AlphaFoldDB" id="A0A5N5GDH6"/>
<proteinExistence type="inferred from homology"/>
<dbReference type="Pfam" id="PF00612">
    <property type="entry name" value="IQ"/>
    <property type="match status" value="1"/>
</dbReference>
<accession>A0A5N5GDH6</accession>
<dbReference type="GO" id="GO:0005516">
    <property type="term" value="F:calmodulin binding"/>
    <property type="evidence" value="ECO:0007669"/>
    <property type="project" value="UniProtKB-KW"/>
</dbReference>
<organism evidence="4 5">
    <name type="scientific">Pyrus ussuriensis x Pyrus communis</name>
    <dbReference type="NCBI Taxonomy" id="2448454"/>
    <lineage>
        <taxon>Eukaryota</taxon>
        <taxon>Viridiplantae</taxon>
        <taxon>Streptophyta</taxon>
        <taxon>Embryophyta</taxon>
        <taxon>Tracheophyta</taxon>
        <taxon>Spermatophyta</taxon>
        <taxon>Magnoliopsida</taxon>
        <taxon>eudicotyledons</taxon>
        <taxon>Gunneridae</taxon>
        <taxon>Pentapetalae</taxon>
        <taxon>rosids</taxon>
        <taxon>fabids</taxon>
        <taxon>Rosales</taxon>
        <taxon>Rosaceae</taxon>
        <taxon>Amygdaloideae</taxon>
        <taxon>Maleae</taxon>
        <taxon>Pyrus</taxon>
    </lineage>
</organism>
<dbReference type="CDD" id="cd23767">
    <property type="entry name" value="IQCD"/>
    <property type="match status" value="1"/>
</dbReference>
<keyword evidence="5" id="KW-1185">Reference proteome</keyword>
<reference evidence="5" key="2">
    <citation type="submission" date="2019-10" db="EMBL/GenBank/DDBJ databases">
        <title>A de novo genome assembly of a pear dwarfing rootstock.</title>
        <authorList>
            <person name="Wang F."/>
            <person name="Wang J."/>
            <person name="Li S."/>
            <person name="Zhang Y."/>
            <person name="Fang M."/>
            <person name="Ma L."/>
            <person name="Zhao Y."/>
            <person name="Jiang S."/>
        </authorList>
    </citation>
    <scope>NUCLEOTIDE SEQUENCE [LARGE SCALE GENOMIC DNA]</scope>
</reference>
<reference evidence="4 5" key="3">
    <citation type="submission" date="2019-11" db="EMBL/GenBank/DDBJ databases">
        <title>A de novo genome assembly of a pear dwarfing rootstock.</title>
        <authorList>
            <person name="Wang F."/>
            <person name="Wang J."/>
            <person name="Li S."/>
            <person name="Zhang Y."/>
            <person name="Fang M."/>
            <person name="Ma L."/>
            <person name="Zhao Y."/>
            <person name="Jiang S."/>
        </authorList>
    </citation>
    <scope>NUCLEOTIDE SEQUENCE [LARGE SCALE GENOMIC DNA]</scope>
    <source>
        <strain evidence="4">S2</strain>
        <tissue evidence="4">Leaf</tissue>
    </source>
</reference>
<evidence type="ECO:0000256" key="1">
    <source>
        <dbReference type="ARBA" id="ARBA00022860"/>
    </source>
</evidence>
<evidence type="ECO:0000256" key="3">
    <source>
        <dbReference type="SAM" id="MobiDB-lite"/>
    </source>
</evidence>
<dbReference type="Proteomes" id="UP000327157">
    <property type="component" value="Chromosome 9"/>
</dbReference>
<dbReference type="OrthoDB" id="779903at2759"/>
<feature type="region of interest" description="Disordered" evidence="3">
    <location>
        <begin position="339"/>
        <end position="399"/>
    </location>
</feature>
<feature type="compositionally biased region" description="Polar residues" evidence="3">
    <location>
        <begin position="82"/>
        <end position="93"/>
    </location>
</feature>
<feature type="compositionally biased region" description="Basic and acidic residues" evidence="3">
    <location>
        <begin position="99"/>
        <end position="116"/>
    </location>
</feature>
<dbReference type="EMBL" id="SMOL01000458">
    <property type="protein sequence ID" value="KAB2613515.1"/>
    <property type="molecule type" value="Genomic_DNA"/>
</dbReference>